<dbReference type="PROSITE" id="PS50088">
    <property type="entry name" value="ANK_REPEAT"/>
    <property type="match status" value="2"/>
</dbReference>
<dbReference type="PROSITE" id="PS50297">
    <property type="entry name" value="ANK_REP_REGION"/>
    <property type="match status" value="1"/>
</dbReference>
<dbReference type="Gene3D" id="1.25.40.20">
    <property type="entry name" value="Ankyrin repeat-containing domain"/>
    <property type="match status" value="1"/>
</dbReference>
<accession>A0A9Q0LNZ1</accession>
<reference evidence="4" key="1">
    <citation type="submission" date="2022-10" db="EMBL/GenBank/DDBJ databases">
        <title>Novel sulphate-reducing endosymbionts in the free-living metamonad Anaeramoeba.</title>
        <authorList>
            <person name="Jerlstrom-Hultqvist J."/>
            <person name="Cepicka I."/>
            <person name="Gallot-Lavallee L."/>
            <person name="Salas-Leiva D."/>
            <person name="Curtis B.A."/>
            <person name="Zahonova K."/>
            <person name="Pipaliya S."/>
            <person name="Dacks J."/>
            <person name="Roger A.J."/>
        </authorList>
    </citation>
    <scope>NUCLEOTIDE SEQUENCE</scope>
    <source>
        <strain evidence="4">BMAN</strain>
    </source>
</reference>
<organism evidence="4 5">
    <name type="scientific">Anaeramoeba ignava</name>
    <name type="common">Anaerobic marine amoeba</name>
    <dbReference type="NCBI Taxonomy" id="1746090"/>
    <lineage>
        <taxon>Eukaryota</taxon>
        <taxon>Metamonada</taxon>
        <taxon>Anaeramoebidae</taxon>
        <taxon>Anaeramoeba</taxon>
    </lineage>
</organism>
<dbReference type="SMART" id="SM00248">
    <property type="entry name" value="ANK"/>
    <property type="match status" value="4"/>
</dbReference>
<keyword evidence="2 3" id="KW-0040">ANK repeat</keyword>
<dbReference type="SUPFAM" id="SSF48403">
    <property type="entry name" value="Ankyrin repeat"/>
    <property type="match status" value="1"/>
</dbReference>
<dbReference type="InterPro" id="IPR050663">
    <property type="entry name" value="Ankyrin-SOCS_Box"/>
</dbReference>
<dbReference type="GO" id="GO:0005634">
    <property type="term" value="C:nucleus"/>
    <property type="evidence" value="ECO:0007669"/>
    <property type="project" value="TreeGrafter"/>
</dbReference>
<feature type="repeat" description="ANK" evidence="3">
    <location>
        <begin position="91"/>
        <end position="124"/>
    </location>
</feature>
<dbReference type="Pfam" id="PF12796">
    <property type="entry name" value="Ank_2"/>
    <property type="match status" value="1"/>
</dbReference>
<evidence type="ECO:0000313" key="5">
    <source>
        <dbReference type="Proteomes" id="UP001149090"/>
    </source>
</evidence>
<dbReference type="InterPro" id="IPR036770">
    <property type="entry name" value="Ankyrin_rpt-contain_sf"/>
</dbReference>
<dbReference type="OrthoDB" id="1577640at2759"/>
<dbReference type="InterPro" id="IPR002110">
    <property type="entry name" value="Ankyrin_rpt"/>
</dbReference>
<dbReference type="PANTHER" id="PTHR24193:SF121">
    <property type="entry name" value="ADA2A-CONTAINING COMPLEX COMPONENT 3, ISOFORM D"/>
    <property type="match status" value="1"/>
</dbReference>
<evidence type="ECO:0000256" key="1">
    <source>
        <dbReference type="ARBA" id="ARBA00022737"/>
    </source>
</evidence>
<evidence type="ECO:0000256" key="3">
    <source>
        <dbReference type="PROSITE-ProRule" id="PRU00023"/>
    </source>
</evidence>
<dbReference type="AlphaFoldDB" id="A0A9Q0LNZ1"/>
<name>A0A9Q0LNZ1_ANAIG</name>
<dbReference type="Gene3D" id="3.30.710.10">
    <property type="entry name" value="Potassium Channel Kv1.1, Chain A"/>
    <property type="match status" value="1"/>
</dbReference>
<evidence type="ECO:0000256" key="2">
    <source>
        <dbReference type="ARBA" id="ARBA00023043"/>
    </source>
</evidence>
<dbReference type="GO" id="GO:0045944">
    <property type="term" value="P:positive regulation of transcription by RNA polymerase II"/>
    <property type="evidence" value="ECO:0007669"/>
    <property type="project" value="TreeGrafter"/>
</dbReference>
<dbReference type="EMBL" id="JAPDFW010000068">
    <property type="protein sequence ID" value="KAJ5074888.1"/>
    <property type="molecule type" value="Genomic_DNA"/>
</dbReference>
<dbReference type="InterPro" id="IPR011333">
    <property type="entry name" value="SKP1/BTB/POZ_sf"/>
</dbReference>
<proteinExistence type="predicted"/>
<evidence type="ECO:0000313" key="4">
    <source>
        <dbReference type="EMBL" id="KAJ5074888.1"/>
    </source>
</evidence>
<dbReference type="GO" id="GO:0000976">
    <property type="term" value="F:transcription cis-regulatory region binding"/>
    <property type="evidence" value="ECO:0007669"/>
    <property type="project" value="TreeGrafter"/>
</dbReference>
<comment type="caution">
    <text evidence="4">The sequence shown here is derived from an EMBL/GenBank/DDBJ whole genome shotgun (WGS) entry which is preliminary data.</text>
</comment>
<feature type="repeat" description="ANK" evidence="3">
    <location>
        <begin position="123"/>
        <end position="155"/>
    </location>
</feature>
<keyword evidence="1" id="KW-0677">Repeat</keyword>
<sequence>MDFEIALRSDDLEKIEKFLPEKVNDYIGLTPIQIACKHQLKEEIIDKIIKSGADLLKKTQESVLHFACLGRVSFSIFSKLVKNGADINAVNGGSILHYACFYKVDPQIIKFLIDSDVDVNQTTGKNALHFSVEKSNFDGIRLLVEAGCDQNQKDNKTPLFLAGEKEKKVIKCSNSYVEDFLRFYERKEFTDVTIKCRTGEIMVHKFILKARISQDETVISRFLTICKNMIIKIYYQDQNKDFTIIVVSEFHFKIHKVVLIIRRKLYRGMFLTVKDSSDQIYLFIERYKANISSLIFERNQIKQKLNYDVQVLLMKETNEFDHDFLQKYKNFEETRIFSCNKTQINNWET</sequence>
<dbReference type="PANTHER" id="PTHR24193">
    <property type="entry name" value="ANKYRIN REPEAT PROTEIN"/>
    <property type="match status" value="1"/>
</dbReference>
<keyword evidence="5" id="KW-1185">Reference proteome</keyword>
<gene>
    <name evidence="4" type="ORF">M0811_07931</name>
</gene>
<dbReference type="Proteomes" id="UP001149090">
    <property type="component" value="Unassembled WGS sequence"/>
</dbReference>
<protein>
    <submittedName>
        <fullName evidence="4">Ankyrin repeat-containing protein</fullName>
    </submittedName>
</protein>